<dbReference type="GeneID" id="72002378"/>
<evidence type="ECO:0000313" key="2">
    <source>
        <dbReference type="EMBL" id="KAH9835365.1"/>
    </source>
</evidence>
<gene>
    <name evidence="2" type="ORF">C8Q71DRAFT_724679</name>
</gene>
<comment type="caution">
    <text evidence="2">The sequence shown here is derived from an EMBL/GenBank/DDBJ whole genome shotgun (WGS) entry which is preliminary data.</text>
</comment>
<protein>
    <recommendedName>
        <fullName evidence="4">UrcA family protein</fullName>
    </recommendedName>
</protein>
<proteinExistence type="predicted"/>
<evidence type="ECO:0000256" key="1">
    <source>
        <dbReference type="SAM" id="SignalP"/>
    </source>
</evidence>
<evidence type="ECO:0000313" key="3">
    <source>
        <dbReference type="Proteomes" id="UP000814176"/>
    </source>
</evidence>
<dbReference type="Proteomes" id="UP000814176">
    <property type="component" value="Unassembled WGS sequence"/>
</dbReference>
<keyword evidence="3" id="KW-1185">Reference proteome</keyword>
<feature type="signal peptide" evidence="1">
    <location>
        <begin position="1"/>
        <end position="20"/>
    </location>
</feature>
<dbReference type="RefSeq" id="XP_047777798.1">
    <property type="nucleotide sequence ID" value="XM_047921646.1"/>
</dbReference>
<evidence type="ECO:0008006" key="4">
    <source>
        <dbReference type="Google" id="ProtNLM"/>
    </source>
</evidence>
<sequence>MKLAPAFIVFACASLGIVIGAPVESESVQVEKGFKFIAEDAPIDAFAGLDKRCNARADSVLDKRCNIVAVYDIAVDEALCRSSNSCERVLEKRVGDIAHELVLFPAIPSGVWLGELGQLQREQKEAITLAVNP</sequence>
<dbReference type="EMBL" id="JADCUA010000013">
    <property type="protein sequence ID" value="KAH9835365.1"/>
    <property type="molecule type" value="Genomic_DNA"/>
</dbReference>
<accession>A0ABQ8KCN6</accession>
<organism evidence="2 3">
    <name type="scientific">Rhodofomes roseus</name>
    <dbReference type="NCBI Taxonomy" id="34475"/>
    <lineage>
        <taxon>Eukaryota</taxon>
        <taxon>Fungi</taxon>
        <taxon>Dikarya</taxon>
        <taxon>Basidiomycota</taxon>
        <taxon>Agaricomycotina</taxon>
        <taxon>Agaricomycetes</taxon>
        <taxon>Polyporales</taxon>
        <taxon>Rhodofomes</taxon>
    </lineage>
</organism>
<reference evidence="2 3" key="1">
    <citation type="journal article" date="2021" name="Environ. Microbiol.">
        <title>Gene family expansions and transcriptome signatures uncover fungal adaptations to wood decay.</title>
        <authorList>
            <person name="Hage H."/>
            <person name="Miyauchi S."/>
            <person name="Viragh M."/>
            <person name="Drula E."/>
            <person name="Min B."/>
            <person name="Chaduli D."/>
            <person name="Navarro D."/>
            <person name="Favel A."/>
            <person name="Norest M."/>
            <person name="Lesage-Meessen L."/>
            <person name="Balint B."/>
            <person name="Merenyi Z."/>
            <person name="de Eugenio L."/>
            <person name="Morin E."/>
            <person name="Martinez A.T."/>
            <person name="Baldrian P."/>
            <person name="Stursova M."/>
            <person name="Martinez M.J."/>
            <person name="Novotny C."/>
            <person name="Magnuson J.K."/>
            <person name="Spatafora J.W."/>
            <person name="Maurice S."/>
            <person name="Pangilinan J."/>
            <person name="Andreopoulos W."/>
            <person name="LaButti K."/>
            <person name="Hundley H."/>
            <person name="Na H."/>
            <person name="Kuo A."/>
            <person name="Barry K."/>
            <person name="Lipzen A."/>
            <person name="Henrissat B."/>
            <person name="Riley R."/>
            <person name="Ahrendt S."/>
            <person name="Nagy L.G."/>
            <person name="Grigoriev I.V."/>
            <person name="Martin F."/>
            <person name="Rosso M.N."/>
        </authorList>
    </citation>
    <scope>NUCLEOTIDE SEQUENCE [LARGE SCALE GENOMIC DNA]</scope>
    <source>
        <strain evidence="2 3">CIRM-BRFM 1785</strain>
    </source>
</reference>
<feature type="chain" id="PRO_5045081231" description="UrcA family protein" evidence="1">
    <location>
        <begin position="21"/>
        <end position="133"/>
    </location>
</feature>
<name>A0ABQ8KCN6_9APHY</name>
<keyword evidence="1" id="KW-0732">Signal</keyword>